<evidence type="ECO:0000256" key="7">
    <source>
        <dbReference type="RuleBase" id="RU363032"/>
    </source>
</evidence>
<feature type="transmembrane region" description="Helical" evidence="7">
    <location>
        <begin position="23"/>
        <end position="42"/>
    </location>
</feature>
<comment type="caution">
    <text evidence="9">The sequence shown here is derived from an EMBL/GenBank/DDBJ whole genome shotgun (WGS) entry which is preliminary data.</text>
</comment>
<evidence type="ECO:0000313" key="10">
    <source>
        <dbReference type="Proteomes" id="UP000179840"/>
    </source>
</evidence>
<dbReference type="CDD" id="cd06261">
    <property type="entry name" value="TM_PBP2"/>
    <property type="match status" value="1"/>
</dbReference>
<feature type="transmembrane region" description="Helical" evidence="7">
    <location>
        <begin position="282"/>
        <end position="305"/>
    </location>
</feature>
<comment type="subcellular location">
    <subcellularLocation>
        <location evidence="1 7">Cell membrane</location>
        <topology evidence="1 7">Multi-pass membrane protein</topology>
    </subcellularLocation>
</comment>
<feature type="transmembrane region" description="Helical" evidence="7">
    <location>
        <begin position="133"/>
        <end position="150"/>
    </location>
</feature>
<dbReference type="PANTHER" id="PTHR43005:SF2">
    <property type="entry name" value="INTEGRAL MEMBRANE SUGAR TRANSPORT PROTEIN"/>
    <property type="match status" value="1"/>
</dbReference>
<protein>
    <recommendedName>
        <fullName evidence="8">ABC transmembrane type-1 domain-containing protein</fullName>
    </recommendedName>
</protein>
<keyword evidence="5 7" id="KW-1133">Transmembrane helix</keyword>
<proteinExistence type="inferred from homology"/>
<gene>
    <name evidence="9" type="ORF">AKG95_07155</name>
</gene>
<organism evidence="9 10">
    <name type="scientific">Janthinobacterium lividum</name>
    <dbReference type="NCBI Taxonomy" id="29581"/>
    <lineage>
        <taxon>Bacteria</taxon>
        <taxon>Pseudomonadati</taxon>
        <taxon>Pseudomonadota</taxon>
        <taxon>Betaproteobacteria</taxon>
        <taxon>Burkholderiales</taxon>
        <taxon>Oxalobacteraceae</taxon>
        <taxon>Janthinobacterium</taxon>
    </lineage>
</organism>
<dbReference type="InterPro" id="IPR000515">
    <property type="entry name" value="MetI-like"/>
</dbReference>
<evidence type="ECO:0000256" key="2">
    <source>
        <dbReference type="ARBA" id="ARBA00022448"/>
    </source>
</evidence>
<feature type="transmembrane region" description="Helical" evidence="7">
    <location>
        <begin position="179"/>
        <end position="204"/>
    </location>
</feature>
<evidence type="ECO:0000256" key="4">
    <source>
        <dbReference type="ARBA" id="ARBA00022692"/>
    </source>
</evidence>
<feature type="domain" description="ABC transmembrane type-1" evidence="8">
    <location>
        <begin position="96"/>
        <end position="304"/>
    </location>
</feature>
<keyword evidence="6 7" id="KW-0472">Membrane</keyword>
<sequence>MPQHVAGAAPGKIRQSALTKQRVRSAWIFLTPMLIILALVAVEPLGRSIWLSLTNASLDRMSGADVKFVGLENYFGDYGLFFTRGNLIDPAWAGAIKNTLFFALCSVTLETVFGTVVALVLNAQFKGRGLVRTAVLVPWAIPTIVSAKMWDWMLQQQYGVINSMLAFMHFDKIAFTTDFPMFAVLLVDVWKTTPFMSLLILAALQMLPKDCYEAAQVDGIHPVRVFFKVTLPLIKPALMVAIIFRLLDALRVFDVIYVLTGTNESTISMSGFVRESMIANGYVGQGSAASTVLFLIIALCTLMYMKFSRSNAND</sequence>
<accession>A0A1S1UBI2</accession>
<dbReference type="Gene3D" id="1.10.3720.10">
    <property type="entry name" value="MetI-like"/>
    <property type="match status" value="1"/>
</dbReference>
<evidence type="ECO:0000313" key="9">
    <source>
        <dbReference type="EMBL" id="OHV97071.1"/>
    </source>
</evidence>
<dbReference type="Proteomes" id="UP000179840">
    <property type="component" value="Unassembled WGS sequence"/>
</dbReference>
<evidence type="ECO:0000259" key="8">
    <source>
        <dbReference type="PROSITE" id="PS50928"/>
    </source>
</evidence>
<comment type="similarity">
    <text evidence="7">Belongs to the binding-protein-dependent transport system permease family.</text>
</comment>
<keyword evidence="4 7" id="KW-0812">Transmembrane</keyword>
<dbReference type="PANTHER" id="PTHR43005">
    <property type="entry name" value="BLR7065 PROTEIN"/>
    <property type="match status" value="1"/>
</dbReference>
<feature type="transmembrane region" description="Helical" evidence="7">
    <location>
        <begin position="100"/>
        <end position="121"/>
    </location>
</feature>
<dbReference type="Pfam" id="PF00528">
    <property type="entry name" value="BPD_transp_1"/>
    <property type="match status" value="1"/>
</dbReference>
<reference evidence="9 10" key="1">
    <citation type="submission" date="2015-06" db="EMBL/GenBank/DDBJ databases">
        <title>Draft genome sequencing of a biphenyl-degrading bacterium, Janthinobacterium lividum MEG1.</title>
        <authorList>
            <person name="Shimodaira J."/>
            <person name="Hatta T."/>
        </authorList>
    </citation>
    <scope>NUCLEOTIDE SEQUENCE [LARGE SCALE GENOMIC DNA]</scope>
    <source>
        <strain evidence="9 10">MEG1</strain>
    </source>
</reference>
<evidence type="ECO:0000256" key="6">
    <source>
        <dbReference type="ARBA" id="ARBA00023136"/>
    </source>
</evidence>
<dbReference type="InterPro" id="IPR035906">
    <property type="entry name" value="MetI-like_sf"/>
</dbReference>
<dbReference type="PROSITE" id="PS50928">
    <property type="entry name" value="ABC_TM1"/>
    <property type="match status" value="1"/>
</dbReference>
<dbReference type="AlphaFoldDB" id="A0A1S1UBI2"/>
<dbReference type="GO" id="GO:0055085">
    <property type="term" value="P:transmembrane transport"/>
    <property type="evidence" value="ECO:0007669"/>
    <property type="project" value="InterPro"/>
</dbReference>
<keyword evidence="3" id="KW-1003">Cell membrane</keyword>
<dbReference type="GO" id="GO:0005886">
    <property type="term" value="C:plasma membrane"/>
    <property type="evidence" value="ECO:0007669"/>
    <property type="project" value="UniProtKB-SubCell"/>
</dbReference>
<dbReference type="SUPFAM" id="SSF161098">
    <property type="entry name" value="MetI-like"/>
    <property type="match status" value="1"/>
</dbReference>
<evidence type="ECO:0000256" key="5">
    <source>
        <dbReference type="ARBA" id="ARBA00022989"/>
    </source>
</evidence>
<name>A0A1S1UBI2_9BURK</name>
<keyword evidence="2 7" id="KW-0813">Transport</keyword>
<dbReference type="EMBL" id="LFKP01000005">
    <property type="protein sequence ID" value="OHV97071.1"/>
    <property type="molecule type" value="Genomic_DNA"/>
</dbReference>
<feature type="transmembrane region" description="Helical" evidence="7">
    <location>
        <begin position="225"/>
        <end position="247"/>
    </location>
</feature>
<evidence type="ECO:0000256" key="3">
    <source>
        <dbReference type="ARBA" id="ARBA00022475"/>
    </source>
</evidence>
<evidence type="ECO:0000256" key="1">
    <source>
        <dbReference type="ARBA" id="ARBA00004651"/>
    </source>
</evidence>